<dbReference type="InterPro" id="IPR003439">
    <property type="entry name" value="ABC_transporter-like_ATP-bd"/>
</dbReference>
<sequence length="228" mass="25767">MNNIIKCIKLTKFYKDGDLTINILKEISFQLNNKEIVAIIGKSGSGKSTFLHLLAGLDAASSGDVFLNGISINSMSSNKIAQFRNKQLGFIYQFHYLMLEFNILENVAIPLLISNKSKSESEEIAYQMLKKVKLEKKINKYPSEISGGERQRVAIARAFVNKPSLIIADEPTGNLDQYNANIILNLIFEFNSSYDTSFLIVTHDVNLIKKIPVLFEMKNGQLYNYNNQ</sequence>
<dbReference type="GO" id="GO:1902495">
    <property type="term" value="C:transmembrane transporter complex"/>
    <property type="evidence" value="ECO:0007669"/>
    <property type="project" value="UniProtKB-ARBA"/>
</dbReference>
<keyword evidence="5 9" id="KW-0067">ATP-binding</keyword>
<dbReference type="PATRIC" id="fig|118101.4.peg.291"/>
<keyword evidence="9" id="KW-0997">Cell inner membrane</keyword>
<evidence type="ECO:0000256" key="5">
    <source>
        <dbReference type="ARBA" id="ARBA00022840"/>
    </source>
</evidence>
<comment type="similarity">
    <text evidence="1">Belongs to the ABC transporter superfamily. Drug exporter-2 (TC 3.A.1.117) family.</text>
</comment>
<dbReference type="Gene3D" id="3.40.50.300">
    <property type="entry name" value="P-loop containing nucleotide triphosphate hydrolases"/>
    <property type="match status" value="1"/>
</dbReference>
<keyword evidence="2 9" id="KW-0813">Transport</keyword>
<dbReference type="InterPro" id="IPR017911">
    <property type="entry name" value="MacB-like_ATP-bd"/>
</dbReference>
<dbReference type="PROSITE" id="PS00211">
    <property type="entry name" value="ABC_TRANSPORTER_1"/>
    <property type="match status" value="1"/>
</dbReference>
<dbReference type="SMART" id="SM00382">
    <property type="entry name" value="AAA"/>
    <property type="match status" value="1"/>
</dbReference>
<dbReference type="NCBIfam" id="TIGR02211">
    <property type="entry name" value="LolD_lipo_ex"/>
    <property type="match status" value="1"/>
</dbReference>
<dbReference type="InterPro" id="IPR017871">
    <property type="entry name" value="ABC_transporter-like_CS"/>
</dbReference>
<evidence type="ECO:0000313" key="12">
    <source>
        <dbReference type="Proteomes" id="UP000093070"/>
    </source>
</evidence>
<dbReference type="SUPFAM" id="SSF52540">
    <property type="entry name" value="P-loop containing nucleoside triphosphate hydrolases"/>
    <property type="match status" value="1"/>
</dbReference>
<dbReference type="PANTHER" id="PTHR42798:SF2">
    <property type="entry name" value="ABC TRANSPORTER ATP-BINDING PROTEIN MG467-RELATED"/>
    <property type="match status" value="1"/>
</dbReference>
<protein>
    <recommendedName>
        <fullName evidence="9">Lipoprotein-releasing system ATP-binding protein LolD</fullName>
        <ecNumber evidence="9">7.6.2.-</ecNumber>
    </recommendedName>
</protein>
<evidence type="ECO:0000256" key="9">
    <source>
        <dbReference type="RuleBase" id="RU367068"/>
    </source>
</evidence>
<evidence type="ECO:0000256" key="6">
    <source>
        <dbReference type="ARBA" id="ARBA00022967"/>
    </source>
</evidence>
<dbReference type="GO" id="GO:0022857">
    <property type="term" value="F:transmembrane transporter activity"/>
    <property type="evidence" value="ECO:0007669"/>
    <property type="project" value="UniProtKB-ARBA"/>
</dbReference>
<dbReference type="GO" id="GO:0005886">
    <property type="term" value="C:plasma membrane"/>
    <property type="evidence" value="ECO:0007669"/>
    <property type="project" value="UniProtKB-SubCell"/>
</dbReference>
<evidence type="ECO:0000259" key="10">
    <source>
        <dbReference type="PROSITE" id="PS50893"/>
    </source>
</evidence>
<dbReference type="CDD" id="cd03255">
    <property type="entry name" value="ABC_MJ0796_LolCDE_FtsE"/>
    <property type="match status" value="1"/>
</dbReference>
<evidence type="ECO:0000256" key="2">
    <source>
        <dbReference type="ARBA" id="ARBA00022448"/>
    </source>
</evidence>
<accession>A0A1B2H900</accession>
<gene>
    <name evidence="9 11" type="primary">lolD</name>
    <name evidence="11" type="ORF">ATN01_01470</name>
</gene>
<comment type="similarity">
    <text evidence="9">Belongs to the ABC transporter superfamily. Lipoprotein translocase (TC 3.A.1.125) family.</text>
</comment>
<comment type="subunit">
    <text evidence="9">The complex is composed of two ATP-binding proteins (LolD) and two transmembrane proteins (LolC and LolE).</text>
</comment>
<dbReference type="FunFam" id="3.40.50.300:FF:000032">
    <property type="entry name" value="Export ABC transporter ATP-binding protein"/>
    <property type="match status" value="1"/>
</dbReference>
<comment type="similarity">
    <text evidence="8">Belongs to the ABC transporter superfamily. Macrolide exporter (TC 3.A.1.122) family.</text>
</comment>
<dbReference type="InterPro" id="IPR027417">
    <property type="entry name" value="P-loop_NTPase"/>
</dbReference>
<dbReference type="EMBL" id="CP013259">
    <property type="protein sequence ID" value="ANZ22509.1"/>
    <property type="molecule type" value="Genomic_DNA"/>
</dbReference>
<dbReference type="AlphaFoldDB" id="A0A1B2H900"/>
<keyword evidence="7 9" id="KW-0472">Membrane</keyword>
<dbReference type="RefSeq" id="WP_075433330.1">
    <property type="nucleotide sequence ID" value="NZ_CP013259.1"/>
</dbReference>
<dbReference type="GO" id="GO:0044873">
    <property type="term" value="P:lipoprotein localization to membrane"/>
    <property type="evidence" value="ECO:0007669"/>
    <property type="project" value="UniProtKB-UniRule"/>
</dbReference>
<dbReference type="OrthoDB" id="9801477at2"/>
<dbReference type="STRING" id="118101.ATN01_01470"/>
<evidence type="ECO:0000313" key="11">
    <source>
        <dbReference type="EMBL" id="ANZ22509.1"/>
    </source>
</evidence>
<proteinExistence type="inferred from homology"/>
<evidence type="ECO:0000256" key="7">
    <source>
        <dbReference type="ARBA" id="ARBA00023136"/>
    </source>
</evidence>
<evidence type="ECO:0000256" key="1">
    <source>
        <dbReference type="ARBA" id="ARBA00006526"/>
    </source>
</evidence>
<comment type="function">
    <text evidence="9">Part of the ABC transporter complex LolCDE involved in the translocation of mature outer membrane-directed lipoproteins, from the inner membrane to the periplasmic chaperone, LolA. Responsible for the formation of the LolA-lipoprotein complex in an ATP-dependent manner.</text>
</comment>
<dbReference type="GO" id="GO:0005524">
    <property type="term" value="F:ATP binding"/>
    <property type="evidence" value="ECO:0007669"/>
    <property type="project" value="UniProtKB-UniRule"/>
</dbReference>
<organism evidence="11 12">
    <name type="scientific">Buchnera aphidicola subsp. Diuraphis noxia</name>
    <dbReference type="NCBI Taxonomy" id="118101"/>
    <lineage>
        <taxon>Bacteria</taxon>
        <taxon>Pseudomonadati</taxon>
        <taxon>Pseudomonadota</taxon>
        <taxon>Gammaproteobacteria</taxon>
        <taxon>Enterobacterales</taxon>
        <taxon>Erwiniaceae</taxon>
        <taxon>Buchnera</taxon>
    </lineage>
</organism>
<name>A0A1B2H900_BUCDN</name>
<evidence type="ECO:0000256" key="8">
    <source>
        <dbReference type="ARBA" id="ARBA00038388"/>
    </source>
</evidence>
<reference evidence="11 12" key="1">
    <citation type="submission" date="2015-11" db="EMBL/GenBank/DDBJ databases">
        <title>The complete genome of Buchnera aphidicola from Diuraphis noxia biotype SAM.</title>
        <authorList>
            <person name="Burger N.F.V."/>
            <person name="Oberholster A.-M."/>
        </authorList>
    </citation>
    <scope>NUCLEOTIDE SEQUENCE [LARGE SCALE GENOMIC DNA]</scope>
    <source>
        <strain evidence="11">SAM</strain>
    </source>
</reference>
<dbReference type="PROSITE" id="PS50893">
    <property type="entry name" value="ABC_TRANSPORTER_2"/>
    <property type="match status" value="1"/>
</dbReference>
<keyword evidence="11" id="KW-0449">Lipoprotein</keyword>
<keyword evidence="4 9" id="KW-0547">Nucleotide-binding</keyword>
<feature type="domain" description="ABC transporter" evidence="10">
    <location>
        <begin position="8"/>
        <end position="228"/>
    </location>
</feature>
<dbReference type="PANTHER" id="PTHR42798">
    <property type="entry name" value="LIPOPROTEIN-RELEASING SYSTEM ATP-BINDING PROTEIN LOLD"/>
    <property type="match status" value="1"/>
</dbReference>
<dbReference type="EC" id="7.6.2.-" evidence="9"/>
<dbReference type="GO" id="GO:0016887">
    <property type="term" value="F:ATP hydrolysis activity"/>
    <property type="evidence" value="ECO:0007669"/>
    <property type="project" value="InterPro"/>
</dbReference>
<keyword evidence="3 9" id="KW-1003">Cell membrane</keyword>
<dbReference type="InterPro" id="IPR003593">
    <property type="entry name" value="AAA+_ATPase"/>
</dbReference>
<evidence type="ECO:0000256" key="3">
    <source>
        <dbReference type="ARBA" id="ARBA00022475"/>
    </source>
</evidence>
<comment type="subcellular location">
    <subcellularLocation>
        <location evidence="9">Cell inner membrane</location>
        <topology evidence="9">Peripheral membrane protein</topology>
    </subcellularLocation>
</comment>
<dbReference type="Proteomes" id="UP000093070">
    <property type="component" value="Chromosome"/>
</dbReference>
<keyword evidence="6 9" id="KW-1278">Translocase</keyword>
<dbReference type="Pfam" id="PF00005">
    <property type="entry name" value="ABC_tran"/>
    <property type="match status" value="1"/>
</dbReference>
<evidence type="ECO:0000256" key="4">
    <source>
        <dbReference type="ARBA" id="ARBA00022741"/>
    </source>
</evidence>
<dbReference type="InterPro" id="IPR011924">
    <property type="entry name" value="LolD_lipo_ATP-bd"/>
</dbReference>